<evidence type="ECO:0000313" key="5">
    <source>
        <dbReference type="EMBL" id="GAA1784624.1"/>
    </source>
</evidence>
<keyword evidence="1" id="KW-0805">Transcription regulation</keyword>
<evidence type="ECO:0000256" key="3">
    <source>
        <dbReference type="ARBA" id="ARBA00023163"/>
    </source>
</evidence>
<dbReference type="CDD" id="cd06170">
    <property type="entry name" value="LuxR_C_like"/>
    <property type="match status" value="1"/>
</dbReference>
<dbReference type="SUPFAM" id="SSF46894">
    <property type="entry name" value="C-terminal effector domain of the bipartite response regulators"/>
    <property type="match status" value="1"/>
</dbReference>
<dbReference type="PANTHER" id="PTHR44688:SF16">
    <property type="entry name" value="DNA-BINDING TRANSCRIPTIONAL ACTIVATOR DEVR_DOSR"/>
    <property type="match status" value="1"/>
</dbReference>
<dbReference type="Pfam" id="PF00196">
    <property type="entry name" value="GerE"/>
    <property type="match status" value="1"/>
</dbReference>
<reference evidence="5 6" key="1">
    <citation type="journal article" date="2019" name="Int. J. Syst. Evol. Microbiol.">
        <title>The Global Catalogue of Microorganisms (GCM) 10K type strain sequencing project: providing services to taxonomists for standard genome sequencing and annotation.</title>
        <authorList>
            <consortium name="The Broad Institute Genomics Platform"/>
            <consortium name="The Broad Institute Genome Sequencing Center for Infectious Disease"/>
            <person name="Wu L."/>
            <person name="Ma J."/>
        </authorList>
    </citation>
    <scope>NUCLEOTIDE SEQUENCE [LARGE SCALE GENOMIC DNA]</scope>
    <source>
        <strain evidence="5 6">JCM 14736</strain>
    </source>
</reference>
<dbReference type="PRINTS" id="PR00038">
    <property type="entry name" value="HTHLUXR"/>
</dbReference>
<sequence>MTDHGAVPASATRAMLLEHAQTVEEQAAQHAVTLESLLAVLRSPRLDDRAARATAVDLAVEALIGLRSGVDEQQAGLLEPVTAAFTRLREDLRPLVRFGDLEMQFVDPPRSGRALPGEVAHTARSIVRIAVLALIDTGDARRVRIQWDCDGLHLLMSIRDDGRGDLTANHDALRPIVERVIALDGALDVDSTSGWGSTLGIRIPLDPPAPRDSSSGTADLTAREREVLGFVAAGQRNKAIAEALGISPNTVKYHVSKLLQKTGSTSRAELVAIGVASL</sequence>
<keyword evidence="3" id="KW-0804">Transcription</keyword>
<accession>A0ABN2LFV0</accession>
<dbReference type="Proteomes" id="UP001500851">
    <property type="component" value="Unassembled WGS sequence"/>
</dbReference>
<dbReference type="InterPro" id="IPR016032">
    <property type="entry name" value="Sig_transdc_resp-reg_C-effctor"/>
</dbReference>
<proteinExistence type="predicted"/>
<keyword evidence="6" id="KW-1185">Reference proteome</keyword>
<dbReference type="InterPro" id="IPR000792">
    <property type="entry name" value="Tscrpt_reg_LuxR_C"/>
</dbReference>
<name>A0ABN2LFV0_9MICO</name>
<feature type="domain" description="HTH luxR-type" evidence="4">
    <location>
        <begin position="213"/>
        <end position="278"/>
    </location>
</feature>
<dbReference type="SUPFAM" id="SSF55874">
    <property type="entry name" value="ATPase domain of HSP90 chaperone/DNA topoisomerase II/histidine kinase"/>
    <property type="match status" value="1"/>
</dbReference>
<dbReference type="RefSeq" id="WP_344030505.1">
    <property type="nucleotide sequence ID" value="NZ_BAAAOB010000001.1"/>
</dbReference>
<dbReference type="SMART" id="SM00421">
    <property type="entry name" value="HTH_LUXR"/>
    <property type="match status" value="1"/>
</dbReference>
<protein>
    <recommendedName>
        <fullName evidence="4">HTH luxR-type domain-containing protein</fullName>
    </recommendedName>
</protein>
<evidence type="ECO:0000259" key="4">
    <source>
        <dbReference type="PROSITE" id="PS50043"/>
    </source>
</evidence>
<dbReference type="Gene3D" id="1.10.10.10">
    <property type="entry name" value="Winged helix-like DNA-binding domain superfamily/Winged helix DNA-binding domain"/>
    <property type="match status" value="1"/>
</dbReference>
<comment type="caution">
    <text evidence="5">The sequence shown here is derived from an EMBL/GenBank/DDBJ whole genome shotgun (WGS) entry which is preliminary data.</text>
</comment>
<evidence type="ECO:0000313" key="6">
    <source>
        <dbReference type="Proteomes" id="UP001500851"/>
    </source>
</evidence>
<dbReference type="PROSITE" id="PS50043">
    <property type="entry name" value="HTH_LUXR_2"/>
    <property type="match status" value="1"/>
</dbReference>
<evidence type="ECO:0000256" key="1">
    <source>
        <dbReference type="ARBA" id="ARBA00023015"/>
    </source>
</evidence>
<dbReference type="Gene3D" id="3.30.565.10">
    <property type="entry name" value="Histidine kinase-like ATPase, C-terminal domain"/>
    <property type="match status" value="1"/>
</dbReference>
<keyword evidence="2" id="KW-0238">DNA-binding</keyword>
<dbReference type="PANTHER" id="PTHR44688">
    <property type="entry name" value="DNA-BINDING TRANSCRIPTIONAL ACTIVATOR DEVR_DOSR"/>
    <property type="match status" value="1"/>
</dbReference>
<gene>
    <name evidence="5" type="ORF">GCM10009768_11870</name>
</gene>
<dbReference type="InterPro" id="IPR036890">
    <property type="entry name" value="HATPase_C_sf"/>
</dbReference>
<dbReference type="EMBL" id="BAAAOB010000001">
    <property type="protein sequence ID" value="GAA1784624.1"/>
    <property type="molecule type" value="Genomic_DNA"/>
</dbReference>
<organism evidence="5 6">
    <name type="scientific">Leucobacter iarius</name>
    <dbReference type="NCBI Taxonomy" id="333963"/>
    <lineage>
        <taxon>Bacteria</taxon>
        <taxon>Bacillati</taxon>
        <taxon>Actinomycetota</taxon>
        <taxon>Actinomycetes</taxon>
        <taxon>Micrococcales</taxon>
        <taxon>Microbacteriaceae</taxon>
        <taxon>Leucobacter</taxon>
    </lineage>
</organism>
<evidence type="ECO:0000256" key="2">
    <source>
        <dbReference type="ARBA" id="ARBA00023125"/>
    </source>
</evidence>
<dbReference type="InterPro" id="IPR036388">
    <property type="entry name" value="WH-like_DNA-bd_sf"/>
</dbReference>